<protein>
    <submittedName>
        <fullName evidence="3">Acyl-CoA N-acyltransferase</fullName>
    </submittedName>
</protein>
<dbReference type="Pfam" id="PF00583">
    <property type="entry name" value="Acetyltransf_1"/>
    <property type="match status" value="1"/>
</dbReference>
<name>A0AAN6DLP8_9EURO</name>
<dbReference type="SUPFAM" id="SSF55729">
    <property type="entry name" value="Acyl-CoA N-acyltransferases (Nat)"/>
    <property type="match status" value="1"/>
</dbReference>
<dbReference type="Gene3D" id="3.40.630.30">
    <property type="match status" value="1"/>
</dbReference>
<dbReference type="EMBL" id="MU404364">
    <property type="protein sequence ID" value="KAI1608158.1"/>
    <property type="molecule type" value="Genomic_DNA"/>
</dbReference>
<organism evidence="3 4">
    <name type="scientific">Exophiala viscosa</name>
    <dbReference type="NCBI Taxonomy" id="2486360"/>
    <lineage>
        <taxon>Eukaryota</taxon>
        <taxon>Fungi</taxon>
        <taxon>Dikarya</taxon>
        <taxon>Ascomycota</taxon>
        <taxon>Pezizomycotina</taxon>
        <taxon>Eurotiomycetes</taxon>
        <taxon>Chaetothyriomycetidae</taxon>
        <taxon>Chaetothyriales</taxon>
        <taxon>Herpotrichiellaceae</taxon>
        <taxon>Exophiala</taxon>
    </lineage>
</organism>
<keyword evidence="4" id="KW-1185">Reference proteome</keyword>
<dbReference type="InterPro" id="IPR016181">
    <property type="entry name" value="Acyl_CoA_acyltransferase"/>
</dbReference>
<dbReference type="Proteomes" id="UP001203852">
    <property type="component" value="Unassembled WGS sequence"/>
</dbReference>
<dbReference type="AlphaFoldDB" id="A0AAN6DLP8"/>
<sequence length="219" mass="24623">MSKPASSGLTPGIHTITTSTTQLTTITSGMVHLHASCILYDGTLATFLPPLNYDTLYEWWEEQVKEIELGRRHIIVSVSEVSERTGHLQAPWHGESIDWPILERGLEVSGVVMLATPFSQTGPFRATVEKLLVSPLHRRRGVARALMTKLEDVALQNGRWNLMLDTIVGTEAEGVYPKLGYTRFGVVEEYGYSPRDGSLVDEVWFWKDLRKTRLAGKRE</sequence>
<dbReference type="InterPro" id="IPR000182">
    <property type="entry name" value="GNAT_dom"/>
</dbReference>
<dbReference type="PROSITE" id="PS51186">
    <property type="entry name" value="GNAT"/>
    <property type="match status" value="1"/>
</dbReference>
<proteinExistence type="predicted"/>
<dbReference type="CDD" id="cd04301">
    <property type="entry name" value="NAT_SF"/>
    <property type="match status" value="1"/>
</dbReference>
<evidence type="ECO:0000259" key="2">
    <source>
        <dbReference type="PROSITE" id="PS51186"/>
    </source>
</evidence>
<reference evidence="3" key="1">
    <citation type="journal article" date="2022" name="bioRxiv">
        <title>Deciphering the potential niche of two novel black yeast fungi from a biological soil crust based on their genomes, phenotypes, and melanin regulation.</title>
        <authorList>
            <consortium name="DOE Joint Genome Institute"/>
            <person name="Carr E.C."/>
            <person name="Barton Q."/>
            <person name="Grambo S."/>
            <person name="Sullivan M."/>
            <person name="Renfro C.M."/>
            <person name="Kuo A."/>
            <person name="Pangilinan J."/>
            <person name="Lipzen A."/>
            <person name="Keymanesh K."/>
            <person name="Savage E."/>
            <person name="Barry K."/>
            <person name="Grigoriev I.V."/>
            <person name="Riekhof W.R."/>
            <person name="Harris S.S."/>
        </authorList>
    </citation>
    <scope>NUCLEOTIDE SEQUENCE</scope>
    <source>
        <strain evidence="3">JF 03-4F</strain>
    </source>
</reference>
<accession>A0AAN6DLP8</accession>
<comment type="caution">
    <text evidence="3">The sequence shown here is derived from an EMBL/GenBank/DDBJ whole genome shotgun (WGS) entry which is preliminary data.</text>
</comment>
<evidence type="ECO:0000313" key="4">
    <source>
        <dbReference type="Proteomes" id="UP001203852"/>
    </source>
</evidence>
<dbReference type="InterPro" id="IPR050769">
    <property type="entry name" value="NAT_camello-type"/>
</dbReference>
<evidence type="ECO:0000256" key="1">
    <source>
        <dbReference type="ARBA" id="ARBA00022679"/>
    </source>
</evidence>
<evidence type="ECO:0000313" key="3">
    <source>
        <dbReference type="EMBL" id="KAI1608158.1"/>
    </source>
</evidence>
<dbReference type="GO" id="GO:0008080">
    <property type="term" value="F:N-acetyltransferase activity"/>
    <property type="evidence" value="ECO:0007669"/>
    <property type="project" value="InterPro"/>
</dbReference>
<gene>
    <name evidence="3" type="ORF">EDD36DRAFT_448759</name>
</gene>
<keyword evidence="1" id="KW-0808">Transferase</keyword>
<dbReference type="PANTHER" id="PTHR13947:SF37">
    <property type="entry name" value="LD18367P"/>
    <property type="match status" value="1"/>
</dbReference>
<feature type="domain" description="N-acetyltransferase" evidence="2">
    <location>
        <begin position="51"/>
        <end position="210"/>
    </location>
</feature>
<dbReference type="PANTHER" id="PTHR13947">
    <property type="entry name" value="GNAT FAMILY N-ACETYLTRANSFERASE"/>
    <property type="match status" value="1"/>
</dbReference>